<name>A0A183B599_9TREM</name>
<dbReference type="GO" id="GO:0004784">
    <property type="term" value="F:superoxide dismutase activity"/>
    <property type="evidence" value="ECO:0007669"/>
    <property type="project" value="UniProtKB-EC"/>
</dbReference>
<comment type="cofactor">
    <cofactor evidence="7">
        <name>Zn(2+)</name>
        <dbReference type="ChEBI" id="CHEBI:29105"/>
    </cofactor>
    <text evidence="7">Binds 1 zinc ion per subunit.</text>
</comment>
<dbReference type="SUPFAM" id="SSF49329">
    <property type="entry name" value="Cu,Zn superoxide dismutase-like"/>
    <property type="match status" value="1"/>
</dbReference>
<dbReference type="InterPro" id="IPR036423">
    <property type="entry name" value="SOD-like_Cu/Zn_dom_sf"/>
</dbReference>
<dbReference type="WBParaSite" id="ECPE_0001442401-mRNA-1">
    <property type="protein sequence ID" value="ECPE_0001442401-mRNA-1"/>
    <property type="gene ID" value="ECPE_0001442401"/>
</dbReference>
<comment type="catalytic activity">
    <reaction evidence="7">
        <text>2 superoxide + 2 H(+) = H2O2 + O2</text>
        <dbReference type="Rhea" id="RHEA:20696"/>
        <dbReference type="ChEBI" id="CHEBI:15378"/>
        <dbReference type="ChEBI" id="CHEBI:15379"/>
        <dbReference type="ChEBI" id="CHEBI:16240"/>
        <dbReference type="ChEBI" id="CHEBI:18421"/>
        <dbReference type="EC" id="1.15.1.1"/>
    </reaction>
</comment>
<evidence type="ECO:0000259" key="8">
    <source>
        <dbReference type="Pfam" id="PF00080"/>
    </source>
</evidence>
<dbReference type="PROSITE" id="PS00332">
    <property type="entry name" value="SOD_CU_ZN_2"/>
    <property type="match status" value="1"/>
</dbReference>
<dbReference type="GO" id="GO:0005507">
    <property type="term" value="F:copper ion binding"/>
    <property type="evidence" value="ECO:0007669"/>
    <property type="project" value="InterPro"/>
</dbReference>
<evidence type="ECO:0000256" key="4">
    <source>
        <dbReference type="ARBA" id="ARBA00022862"/>
    </source>
</evidence>
<evidence type="ECO:0000256" key="7">
    <source>
        <dbReference type="RuleBase" id="RU000393"/>
    </source>
</evidence>
<evidence type="ECO:0000256" key="5">
    <source>
        <dbReference type="ARBA" id="ARBA00023002"/>
    </source>
</evidence>
<dbReference type="Gene3D" id="2.60.40.200">
    <property type="entry name" value="Superoxide dismutase, copper/zinc binding domain"/>
    <property type="match status" value="1"/>
</dbReference>
<dbReference type="PANTHER" id="PTHR10003">
    <property type="entry name" value="SUPEROXIDE DISMUTASE CU-ZN -RELATED"/>
    <property type="match status" value="1"/>
</dbReference>
<protein>
    <recommendedName>
        <fullName evidence="7">Superoxide dismutase [Cu-Zn]</fullName>
        <ecNumber evidence="7">1.15.1.1</ecNumber>
    </recommendedName>
</protein>
<evidence type="ECO:0000313" key="9">
    <source>
        <dbReference type="WBParaSite" id="ECPE_0001442401-mRNA-1"/>
    </source>
</evidence>
<evidence type="ECO:0000256" key="1">
    <source>
        <dbReference type="ARBA" id="ARBA00010457"/>
    </source>
</evidence>
<dbReference type="Pfam" id="PF00080">
    <property type="entry name" value="Sod_Cu"/>
    <property type="match status" value="1"/>
</dbReference>
<comment type="cofactor">
    <cofactor evidence="7">
        <name>Cu cation</name>
        <dbReference type="ChEBI" id="CHEBI:23378"/>
    </cofactor>
    <text evidence="7">Binds 1 copper ion per subunit.</text>
</comment>
<reference evidence="9" key="1">
    <citation type="submission" date="2016-06" db="UniProtKB">
        <authorList>
            <consortium name="WormBaseParasite"/>
        </authorList>
    </citation>
    <scope>IDENTIFICATION</scope>
</reference>
<dbReference type="PRINTS" id="PR00068">
    <property type="entry name" value="CUZNDISMTASE"/>
</dbReference>
<organism evidence="9">
    <name type="scientific">Echinostoma caproni</name>
    <dbReference type="NCBI Taxonomy" id="27848"/>
    <lineage>
        <taxon>Eukaryota</taxon>
        <taxon>Metazoa</taxon>
        <taxon>Spiralia</taxon>
        <taxon>Lophotrochozoa</taxon>
        <taxon>Platyhelminthes</taxon>
        <taxon>Trematoda</taxon>
        <taxon>Digenea</taxon>
        <taxon>Plagiorchiida</taxon>
        <taxon>Echinostomata</taxon>
        <taxon>Echinostomatoidea</taxon>
        <taxon>Echinostomatidae</taxon>
        <taxon>Echinostoma</taxon>
    </lineage>
</organism>
<accession>A0A183B599</accession>
<keyword evidence="3 7" id="KW-0862">Zinc</keyword>
<dbReference type="AlphaFoldDB" id="A0A183B599"/>
<keyword evidence="5 7" id="KW-0560">Oxidoreductase</keyword>
<keyword evidence="4" id="KW-0049">Antioxidant</keyword>
<keyword evidence="2 7" id="KW-0479">Metal-binding</keyword>
<dbReference type="InterPro" id="IPR001424">
    <property type="entry name" value="SOD_Cu_Zn_dom"/>
</dbReference>
<evidence type="ECO:0000256" key="6">
    <source>
        <dbReference type="ARBA" id="ARBA00023008"/>
    </source>
</evidence>
<comment type="similarity">
    <text evidence="1 7">Belongs to the Cu-Zn superoxide dismutase family.</text>
</comment>
<evidence type="ECO:0000256" key="3">
    <source>
        <dbReference type="ARBA" id="ARBA00022833"/>
    </source>
</evidence>
<keyword evidence="6 7" id="KW-0186">Copper</keyword>
<evidence type="ECO:0000256" key="2">
    <source>
        <dbReference type="ARBA" id="ARBA00022723"/>
    </source>
</evidence>
<dbReference type="EC" id="1.15.1.1" evidence="7"/>
<comment type="function">
    <text evidence="7">Destroys radicals which are normally produced within the cells and which are toxic to biological systems.</text>
</comment>
<dbReference type="PROSITE" id="PS00087">
    <property type="entry name" value="SOD_CU_ZN_1"/>
    <property type="match status" value="1"/>
</dbReference>
<proteinExistence type="inferred from homology"/>
<feature type="domain" description="Superoxide dismutase copper/zinc binding" evidence="8">
    <location>
        <begin position="35"/>
        <end position="160"/>
    </location>
</feature>
<sequence length="164" mass="17404">LPLSQKELDSSCFSNWRNRTVDVLRESNVCFLFQSENAPVKVTVDITGLKPGKHGFHVHAYGDTTNGCISAGAHFNPTNVDHGAPTDKIRHVGDLGNVEADQSGKAHAEFTDNIISLSGVNSIVGRAMVVHENEDDLGRGGHEQSKTTGNAGGRLACGVIGLTD</sequence>
<dbReference type="FunFam" id="2.60.40.200:FF:000001">
    <property type="entry name" value="Superoxide dismutase [Cu-Zn]"/>
    <property type="match status" value="1"/>
</dbReference>
<dbReference type="InterPro" id="IPR018152">
    <property type="entry name" value="SOD_Cu/Zn_BS"/>
</dbReference>
<dbReference type="InterPro" id="IPR024134">
    <property type="entry name" value="SOD_Cu/Zn_/chaperone"/>
</dbReference>
<dbReference type="CDD" id="cd00305">
    <property type="entry name" value="Cu-Zn_Superoxide_Dismutase"/>
    <property type="match status" value="1"/>
</dbReference>